<comment type="caution">
    <text evidence="1">The sequence shown here is derived from an EMBL/GenBank/DDBJ whole genome shotgun (WGS) entry which is preliminary data.</text>
</comment>
<evidence type="ECO:0000313" key="2">
    <source>
        <dbReference type="Proteomes" id="UP000664628"/>
    </source>
</evidence>
<dbReference type="PANTHER" id="PTHR31270:SF1">
    <property type="entry name" value="GLUTAMINYL-PEPTIDE CYCLOTRANSFERASE"/>
    <property type="match status" value="1"/>
</dbReference>
<organism evidence="1 2">
    <name type="scientific">Fibrella forsythiae</name>
    <dbReference type="NCBI Taxonomy" id="2817061"/>
    <lineage>
        <taxon>Bacteria</taxon>
        <taxon>Pseudomonadati</taxon>
        <taxon>Bacteroidota</taxon>
        <taxon>Cytophagia</taxon>
        <taxon>Cytophagales</taxon>
        <taxon>Spirosomataceae</taxon>
        <taxon>Fibrella</taxon>
    </lineage>
</organism>
<sequence length="344" mass="37861">MLFGCQAKKPTEAPPDIELKPAVAALTKTGYQPGDSVTIQLSQPLHQLSVFWDGAVLLMKTVATDSIRIVATGNTVGRHQLVVQGLSANKERRADTLSVDLWSDVTPQKLTYALLQTYPHQTSSFTQGLEFDQGTLYEGTGLNGQSKLMKVDLKTGTIQQSVSLPEQHFGEGITVVGNHVYQLTWTSGQCFRYTKDLVQDNSFAYHTQGWGLTHRDTTLIMSDGSNRLVFYTPTLQRTGELAVYDNNGPVVNLNELEYVNGYVLANVWQTNRIVQIDLATGKVVGELVMDAILPAGVNTRENVLNGIAYRLEEGALYVTGKNWPSLFKLKVNGLQKARKGATIQ</sequence>
<evidence type="ECO:0000313" key="1">
    <source>
        <dbReference type="EMBL" id="MBO0948962.1"/>
    </source>
</evidence>
<name>A0ABS3JJA7_9BACT</name>
<dbReference type="SUPFAM" id="SSF63829">
    <property type="entry name" value="Calcium-dependent phosphotriesterase"/>
    <property type="match status" value="1"/>
</dbReference>
<dbReference type="PANTHER" id="PTHR31270">
    <property type="entry name" value="GLUTAMINYL-PEPTIDE CYCLOTRANSFERASE"/>
    <property type="match status" value="1"/>
</dbReference>
<dbReference type="EMBL" id="JAFMYW010000002">
    <property type="protein sequence ID" value="MBO0948962.1"/>
    <property type="molecule type" value="Genomic_DNA"/>
</dbReference>
<dbReference type="Pfam" id="PF05096">
    <property type="entry name" value="Glu_cyclase_2"/>
    <property type="match status" value="1"/>
</dbReference>
<gene>
    <name evidence="1" type="ORF">J2I46_10240</name>
</gene>
<dbReference type="Proteomes" id="UP000664628">
    <property type="component" value="Unassembled WGS sequence"/>
</dbReference>
<accession>A0ABS3JJA7</accession>
<protein>
    <submittedName>
        <fullName evidence="1">Glutaminyl-peptide cyclotransferase</fullName>
    </submittedName>
</protein>
<proteinExistence type="predicted"/>
<dbReference type="InterPro" id="IPR007788">
    <property type="entry name" value="QCT"/>
</dbReference>
<reference evidence="1 2" key="1">
    <citation type="submission" date="2021-03" db="EMBL/GenBank/DDBJ databases">
        <title>Fibrella sp. HMF5405 genome sequencing and assembly.</title>
        <authorList>
            <person name="Kang H."/>
            <person name="Kim H."/>
            <person name="Bae S."/>
            <person name="Joh K."/>
        </authorList>
    </citation>
    <scope>NUCLEOTIDE SEQUENCE [LARGE SCALE GENOMIC DNA]</scope>
    <source>
        <strain evidence="1 2">HMF5405</strain>
    </source>
</reference>
<keyword evidence="2" id="KW-1185">Reference proteome</keyword>